<feature type="region of interest" description="Disordered" evidence="3">
    <location>
        <begin position="713"/>
        <end position="738"/>
    </location>
</feature>
<organism evidence="4 5">
    <name type="scientific">Emiliania huxleyi (strain CCMP1516)</name>
    <dbReference type="NCBI Taxonomy" id="280463"/>
    <lineage>
        <taxon>Eukaryota</taxon>
        <taxon>Haptista</taxon>
        <taxon>Haptophyta</taxon>
        <taxon>Prymnesiophyceae</taxon>
        <taxon>Isochrysidales</taxon>
        <taxon>Noelaerhabdaceae</taxon>
        <taxon>Emiliania</taxon>
    </lineage>
</organism>
<keyword evidence="5" id="KW-1185">Reference proteome</keyword>
<protein>
    <recommendedName>
        <fullName evidence="6">Pentacotripeptide-repeat region of PRORP domain-containing protein</fullName>
    </recommendedName>
</protein>
<dbReference type="PROSITE" id="PS51375">
    <property type="entry name" value="PPR"/>
    <property type="match status" value="2"/>
</dbReference>
<feature type="compositionally biased region" description="Low complexity" evidence="3">
    <location>
        <begin position="827"/>
        <end position="859"/>
    </location>
</feature>
<dbReference type="STRING" id="2903.R1BCD3"/>
<dbReference type="NCBIfam" id="TIGR00756">
    <property type="entry name" value="PPR"/>
    <property type="match status" value="1"/>
</dbReference>
<reference evidence="4" key="2">
    <citation type="submission" date="2024-10" db="UniProtKB">
        <authorList>
            <consortium name="EnsemblProtists"/>
        </authorList>
    </citation>
    <scope>IDENTIFICATION</scope>
</reference>
<evidence type="ECO:0000256" key="3">
    <source>
        <dbReference type="SAM" id="MobiDB-lite"/>
    </source>
</evidence>
<evidence type="ECO:0008006" key="6">
    <source>
        <dbReference type="Google" id="ProtNLM"/>
    </source>
</evidence>
<evidence type="ECO:0000313" key="4">
    <source>
        <dbReference type="EnsemblProtists" id="EOD06937"/>
    </source>
</evidence>
<name>A0A0D3I6Q2_EMIH1</name>
<dbReference type="eggNOG" id="KOG4197">
    <property type="taxonomic scope" value="Eukaryota"/>
</dbReference>
<dbReference type="InterPro" id="IPR002885">
    <property type="entry name" value="PPR_rpt"/>
</dbReference>
<feature type="region of interest" description="Disordered" evidence="3">
    <location>
        <begin position="819"/>
        <end position="859"/>
    </location>
</feature>
<dbReference type="Pfam" id="PF01535">
    <property type="entry name" value="PPR"/>
    <property type="match status" value="1"/>
</dbReference>
<evidence type="ECO:0000256" key="1">
    <source>
        <dbReference type="ARBA" id="ARBA00022737"/>
    </source>
</evidence>
<feature type="repeat" description="PPR" evidence="2">
    <location>
        <begin position="380"/>
        <end position="416"/>
    </location>
</feature>
<dbReference type="Gene3D" id="1.25.40.10">
    <property type="entry name" value="Tetratricopeptide repeat domain"/>
    <property type="match status" value="2"/>
</dbReference>
<sequence>MVRFDLCPPRLNYPSGQTIYFGEDFNIHLMPLGASVGANAAKAIVRGKPGRRPTDGTFWRHALCISGDALKDLSKIADGVPDLSKMDRNEGLDDAALQANAKYHARRSTGRPLATRFGGSLGEAWPSLSEITHLTTNSFFPIREMSLRRLCVRRAAAPSLRYAAAGWRAAAPPRRLCSSAASTDLDSAADSLHEPDEIDAKSVQSPALARAVRLLLAQESQGVAADAAGDALMQSVLLNPRLCDAILRFFEGQKDLVEASAGRDADAAVGESYALLIYACVKLRRLDQAFVHFDTMVRRGLEPDPRVFAALLKGCGRARQLKRGERFFESLLDANAAGARSATAYNALINMYSHQKQRPATLLPHEVSNAWRAVDRMREAGVTYNSLISLCSRMRSADLPRAEAMHREMDGSGISPSSITVATLMQVYGRADAVPRGRAKLVEAVEAGVQVDTFAWRPLLHRAACRGDVALTEELLAQMESVTGKAVFDSLRHRLRHASNYRILARGVKDGFDAAEAALRAARDVGAVDPLSYAFLFDVAIGTKHSEPRGAWKPDGSPNEVRLAHANRAWEMMAEDGIRPSISLCHRMFGVWAGNGQIERAEEAFDAMRTASAELLASSHSLAQAWEQAATSGGDLAVVAESLEAAPLVSLGHSFMSYVNIIQANIDAAAPPQRVAAHVAALRTEAAERKLRLPWPIAEALLKTLVGQRPQSASSVSFGGRAPPASRTSPPLSPPSEGLLDIASELHSWVASEGGRPPPGGTVALVAALMAAGRLADAAQALLCAGDVAPRDRRDDGSNVLWSYGEVLGLLAPLYDPQPQPVAQRKTPATAQAPAPEPVRAVQQQPVAQTPQPSVAAATPAPAALEAQLQAAMDADDFEAAIALRDRLQALTGGSDAPVSAGGGGERAALEAQLQAAMDADDFEAAIALRDRLQALTGGSDAPVSAGGGGERAALEAQLQAAMDADDFEAAIALRDRLHGARKAL</sequence>
<evidence type="ECO:0000313" key="5">
    <source>
        <dbReference type="Proteomes" id="UP000013827"/>
    </source>
</evidence>
<dbReference type="Pfam" id="PF13812">
    <property type="entry name" value="PPR_3"/>
    <property type="match status" value="1"/>
</dbReference>
<dbReference type="AlphaFoldDB" id="A0A0D3I6Q2"/>
<dbReference type="PaxDb" id="2903-EOD06937"/>
<reference evidence="5" key="1">
    <citation type="journal article" date="2013" name="Nature">
        <title>Pan genome of the phytoplankton Emiliania underpins its global distribution.</title>
        <authorList>
            <person name="Read B.A."/>
            <person name="Kegel J."/>
            <person name="Klute M.J."/>
            <person name="Kuo A."/>
            <person name="Lefebvre S.C."/>
            <person name="Maumus F."/>
            <person name="Mayer C."/>
            <person name="Miller J."/>
            <person name="Monier A."/>
            <person name="Salamov A."/>
            <person name="Young J."/>
            <person name="Aguilar M."/>
            <person name="Claverie J.M."/>
            <person name="Frickenhaus S."/>
            <person name="Gonzalez K."/>
            <person name="Herman E.K."/>
            <person name="Lin Y.C."/>
            <person name="Napier J."/>
            <person name="Ogata H."/>
            <person name="Sarno A.F."/>
            <person name="Shmutz J."/>
            <person name="Schroeder D."/>
            <person name="de Vargas C."/>
            <person name="Verret F."/>
            <person name="von Dassow P."/>
            <person name="Valentin K."/>
            <person name="Van de Peer Y."/>
            <person name="Wheeler G."/>
            <person name="Dacks J.B."/>
            <person name="Delwiche C.F."/>
            <person name="Dyhrman S.T."/>
            <person name="Glockner G."/>
            <person name="John U."/>
            <person name="Richards T."/>
            <person name="Worden A.Z."/>
            <person name="Zhang X."/>
            <person name="Grigoriev I.V."/>
            <person name="Allen A.E."/>
            <person name="Bidle K."/>
            <person name="Borodovsky M."/>
            <person name="Bowler C."/>
            <person name="Brownlee C."/>
            <person name="Cock J.M."/>
            <person name="Elias M."/>
            <person name="Gladyshev V.N."/>
            <person name="Groth M."/>
            <person name="Guda C."/>
            <person name="Hadaegh A."/>
            <person name="Iglesias-Rodriguez M.D."/>
            <person name="Jenkins J."/>
            <person name="Jones B.M."/>
            <person name="Lawson T."/>
            <person name="Leese F."/>
            <person name="Lindquist E."/>
            <person name="Lobanov A."/>
            <person name="Lomsadze A."/>
            <person name="Malik S.B."/>
            <person name="Marsh M.E."/>
            <person name="Mackinder L."/>
            <person name="Mock T."/>
            <person name="Mueller-Roeber B."/>
            <person name="Pagarete A."/>
            <person name="Parker M."/>
            <person name="Probert I."/>
            <person name="Quesneville H."/>
            <person name="Raines C."/>
            <person name="Rensing S.A."/>
            <person name="Riano-Pachon D.M."/>
            <person name="Richier S."/>
            <person name="Rokitta S."/>
            <person name="Shiraiwa Y."/>
            <person name="Soanes D.M."/>
            <person name="van der Giezen M."/>
            <person name="Wahlund T.M."/>
            <person name="Williams B."/>
            <person name="Wilson W."/>
            <person name="Wolfe G."/>
            <person name="Wurch L.L."/>
        </authorList>
    </citation>
    <scope>NUCLEOTIDE SEQUENCE</scope>
</reference>
<dbReference type="PANTHER" id="PTHR47447:SF17">
    <property type="entry name" value="OS12G0638900 PROTEIN"/>
    <property type="match status" value="1"/>
</dbReference>
<dbReference type="RefSeq" id="XP_005759366.1">
    <property type="nucleotide sequence ID" value="XM_005759309.1"/>
</dbReference>
<keyword evidence="1" id="KW-0677">Repeat</keyword>
<dbReference type="InterPro" id="IPR011990">
    <property type="entry name" value="TPR-like_helical_dom_sf"/>
</dbReference>
<dbReference type="KEGG" id="ehx:EMIHUDRAFT_453363"/>
<proteinExistence type="predicted"/>
<dbReference type="GeneID" id="17253053"/>
<accession>A0A0D3I6Q2</accession>
<feature type="repeat" description="PPR" evidence="2">
    <location>
        <begin position="269"/>
        <end position="303"/>
    </location>
</feature>
<dbReference type="PANTHER" id="PTHR47447">
    <property type="entry name" value="OS03G0856100 PROTEIN"/>
    <property type="match status" value="1"/>
</dbReference>
<dbReference type="HOGENOM" id="CLU_302772_0_0_1"/>
<dbReference type="EnsemblProtists" id="EOD06937">
    <property type="protein sequence ID" value="EOD06937"/>
    <property type="gene ID" value="EMIHUDRAFT_453363"/>
</dbReference>
<evidence type="ECO:0000256" key="2">
    <source>
        <dbReference type="PROSITE-ProRule" id="PRU00708"/>
    </source>
</evidence>
<dbReference type="Proteomes" id="UP000013827">
    <property type="component" value="Unassembled WGS sequence"/>
</dbReference>